<dbReference type="SUPFAM" id="SSF52266">
    <property type="entry name" value="SGNH hydrolase"/>
    <property type="match status" value="1"/>
</dbReference>
<dbReference type="Pfam" id="PF00657">
    <property type="entry name" value="Lipase_GDSL"/>
    <property type="match status" value="1"/>
</dbReference>
<dbReference type="InterPro" id="IPR001087">
    <property type="entry name" value="GDSL"/>
</dbReference>
<accession>A0ABW2C2B7</accession>
<evidence type="ECO:0000256" key="1">
    <source>
        <dbReference type="SAM" id="SignalP"/>
    </source>
</evidence>
<dbReference type="PANTHER" id="PTHR21325:SF31">
    <property type="entry name" value="GH22081P-RELATED"/>
    <property type="match status" value="1"/>
</dbReference>
<keyword evidence="2" id="KW-0378">Hydrolase</keyword>
<feature type="signal peptide" evidence="1">
    <location>
        <begin position="1"/>
        <end position="32"/>
    </location>
</feature>
<sequence>MKTTTAARRVRIALTCVLAALLTAITAPSASASTYPSSMDALGDSITRAFNTCWFPFVDCVRNNWSTGTNSEVDSYYLRLTELNPDLRGNNHNDAVSGAVMADLDAQAADAVSRDVELVTILMGNNDACADTIDTMTSVSEFQSQFETAMSRLDNGIPNAEIKVASLPDIYQLWELFHDDSDAVSTWDAYDICQALLENPQSTDPADVERRETFRQRVIDYNTVLEDVCSQYSQCQFDGNAGFNTTFKERHVSTRDYFHPSVEGQTLLASVAWNSLGY</sequence>
<dbReference type="Gene3D" id="3.40.50.1110">
    <property type="entry name" value="SGNH hydrolase"/>
    <property type="match status" value="1"/>
</dbReference>
<name>A0ABW2C2B7_9PSEU</name>
<proteinExistence type="predicted"/>
<dbReference type="EMBL" id="JBHSXX010000001">
    <property type="protein sequence ID" value="MFC6868530.1"/>
    <property type="molecule type" value="Genomic_DNA"/>
</dbReference>
<dbReference type="PANTHER" id="PTHR21325">
    <property type="entry name" value="PHOSPHOLIPASE B, PLB1"/>
    <property type="match status" value="1"/>
</dbReference>
<organism evidence="2 3">
    <name type="scientific">Haloechinothrix salitolerans</name>
    <dbReference type="NCBI Taxonomy" id="926830"/>
    <lineage>
        <taxon>Bacteria</taxon>
        <taxon>Bacillati</taxon>
        <taxon>Actinomycetota</taxon>
        <taxon>Actinomycetes</taxon>
        <taxon>Pseudonocardiales</taxon>
        <taxon>Pseudonocardiaceae</taxon>
        <taxon>Haloechinothrix</taxon>
    </lineage>
</organism>
<comment type="caution">
    <text evidence="2">The sequence shown here is derived from an EMBL/GenBank/DDBJ whole genome shotgun (WGS) entry which is preliminary data.</text>
</comment>
<keyword evidence="3" id="KW-1185">Reference proteome</keyword>
<dbReference type="Proteomes" id="UP001596337">
    <property type="component" value="Unassembled WGS sequence"/>
</dbReference>
<dbReference type="InterPro" id="IPR038885">
    <property type="entry name" value="PLB1"/>
</dbReference>
<dbReference type="RefSeq" id="WP_345392620.1">
    <property type="nucleotide sequence ID" value="NZ_BAABLA010000011.1"/>
</dbReference>
<dbReference type="GO" id="GO:0016787">
    <property type="term" value="F:hydrolase activity"/>
    <property type="evidence" value="ECO:0007669"/>
    <property type="project" value="UniProtKB-KW"/>
</dbReference>
<evidence type="ECO:0000313" key="2">
    <source>
        <dbReference type="EMBL" id="MFC6868530.1"/>
    </source>
</evidence>
<reference evidence="3" key="1">
    <citation type="journal article" date="2019" name="Int. J. Syst. Evol. Microbiol.">
        <title>The Global Catalogue of Microorganisms (GCM) 10K type strain sequencing project: providing services to taxonomists for standard genome sequencing and annotation.</title>
        <authorList>
            <consortium name="The Broad Institute Genomics Platform"/>
            <consortium name="The Broad Institute Genome Sequencing Center for Infectious Disease"/>
            <person name="Wu L."/>
            <person name="Ma J."/>
        </authorList>
    </citation>
    <scope>NUCLEOTIDE SEQUENCE [LARGE SCALE GENOMIC DNA]</scope>
    <source>
        <strain evidence="3">KCTC 32255</strain>
    </source>
</reference>
<feature type="chain" id="PRO_5046911499" evidence="1">
    <location>
        <begin position="33"/>
        <end position="278"/>
    </location>
</feature>
<evidence type="ECO:0000313" key="3">
    <source>
        <dbReference type="Proteomes" id="UP001596337"/>
    </source>
</evidence>
<protein>
    <submittedName>
        <fullName evidence="2">SGNH/GDSL hydrolase family protein</fullName>
    </submittedName>
</protein>
<gene>
    <name evidence="2" type="ORF">ACFQGD_15415</name>
</gene>
<keyword evidence="1" id="KW-0732">Signal</keyword>
<dbReference type="InterPro" id="IPR036514">
    <property type="entry name" value="SGNH_hydro_sf"/>
</dbReference>